<feature type="transmembrane region" description="Helical" evidence="2">
    <location>
        <begin position="20"/>
        <end position="39"/>
    </location>
</feature>
<gene>
    <name evidence="3" type="ORF">DEB45_06345</name>
</gene>
<feature type="region of interest" description="Disordered" evidence="1">
    <location>
        <begin position="415"/>
        <end position="438"/>
    </location>
</feature>
<protein>
    <recommendedName>
        <fullName evidence="5">ABC transporter permease</fullName>
    </recommendedName>
</protein>
<evidence type="ECO:0000256" key="1">
    <source>
        <dbReference type="SAM" id="MobiDB-lite"/>
    </source>
</evidence>
<dbReference type="EMBL" id="DONK01000095">
    <property type="protein sequence ID" value="HBU50859.1"/>
    <property type="molecule type" value="Genomic_DNA"/>
</dbReference>
<feature type="transmembrane region" description="Helical" evidence="2">
    <location>
        <begin position="132"/>
        <end position="151"/>
    </location>
</feature>
<feature type="transmembrane region" description="Helical" evidence="2">
    <location>
        <begin position="179"/>
        <end position="200"/>
    </location>
</feature>
<dbReference type="AlphaFoldDB" id="A0A358DX47"/>
<sequence length="438" mass="49247">MMRFTDLKREAGFVFGHRQIKLTLLVVFLLSTVSLWSGYAEMQEQQATIERLLEKDQIEREAVITHQSNYGMVAYYAFHLTYAPPSPLAFAAVGERDVFPWKHRIRMLALEGQIYESDTDNPELAFLGRFDFAFVTSVLLPLFIILLLYDLKAKEREARRFELLNVTARNAHAIWSARALVTLVPLALVTLIPFVFFGLVNGASLPSILTVCAIVIGNIALWSGIVLSIGAAKRFANFSATHLASIMLGVWIVTTVVVPVTAHTLINAVVETPEGGDIVLTQREAVNSAWDKPVEATWRAFIATHPQWADYTTFNPERDSSFNWKWYYAFQQAGDQAASELSQGYQAATLQQDTIASYVALLSPSLLSQRLLSSAANTDVKAMVGYENDVRAFHQALRKFYYYHLFKAPEFSQESFEAPPQFTPNTKTSHENRTGKEE</sequence>
<evidence type="ECO:0000313" key="3">
    <source>
        <dbReference type="EMBL" id="HBU50859.1"/>
    </source>
</evidence>
<dbReference type="InterPro" id="IPR021913">
    <property type="entry name" value="DUF3526"/>
</dbReference>
<feature type="transmembrane region" description="Helical" evidence="2">
    <location>
        <begin position="243"/>
        <end position="262"/>
    </location>
</feature>
<proteinExistence type="predicted"/>
<dbReference type="PANTHER" id="PTHR43471">
    <property type="entry name" value="ABC TRANSPORTER PERMEASE"/>
    <property type="match status" value="1"/>
</dbReference>
<keyword evidence="2" id="KW-0472">Membrane</keyword>
<evidence type="ECO:0000313" key="4">
    <source>
        <dbReference type="Proteomes" id="UP000264779"/>
    </source>
</evidence>
<keyword evidence="2" id="KW-1133">Transmembrane helix</keyword>
<reference evidence="3 4" key="1">
    <citation type="journal article" date="2018" name="Nat. Biotechnol.">
        <title>A standardized bacterial taxonomy based on genome phylogeny substantially revises the tree of life.</title>
        <authorList>
            <person name="Parks D.H."/>
            <person name="Chuvochina M."/>
            <person name="Waite D.W."/>
            <person name="Rinke C."/>
            <person name="Skarshewski A."/>
            <person name="Chaumeil P.A."/>
            <person name="Hugenholtz P."/>
        </authorList>
    </citation>
    <scope>NUCLEOTIDE SEQUENCE [LARGE SCALE GENOMIC DNA]</scope>
    <source>
        <strain evidence="3">UBA11621</strain>
    </source>
</reference>
<dbReference type="Proteomes" id="UP000264779">
    <property type="component" value="Unassembled WGS sequence"/>
</dbReference>
<keyword evidence="2" id="KW-0812">Transmembrane</keyword>
<evidence type="ECO:0000256" key="2">
    <source>
        <dbReference type="SAM" id="Phobius"/>
    </source>
</evidence>
<dbReference type="RefSeq" id="WP_272965446.1">
    <property type="nucleotide sequence ID" value="NZ_CALBIY010000007.1"/>
</dbReference>
<dbReference type="Pfam" id="PF12040">
    <property type="entry name" value="DUF3526"/>
    <property type="match status" value="1"/>
</dbReference>
<name>A0A358DX47_9ALTE</name>
<feature type="transmembrane region" description="Helical" evidence="2">
    <location>
        <begin position="206"/>
        <end position="231"/>
    </location>
</feature>
<evidence type="ECO:0008006" key="5">
    <source>
        <dbReference type="Google" id="ProtNLM"/>
    </source>
</evidence>
<dbReference type="PANTHER" id="PTHR43471:SF1">
    <property type="entry name" value="ABC TRANSPORTER PERMEASE PROTEIN NOSY-RELATED"/>
    <property type="match status" value="1"/>
</dbReference>
<accession>A0A358DX47</accession>
<feature type="compositionally biased region" description="Basic and acidic residues" evidence="1">
    <location>
        <begin position="428"/>
        <end position="438"/>
    </location>
</feature>
<comment type="caution">
    <text evidence="3">The sequence shown here is derived from an EMBL/GenBank/DDBJ whole genome shotgun (WGS) entry which is preliminary data.</text>
</comment>
<organism evidence="3 4">
    <name type="scientific">Alteromonas australica</name>
    <dbReference type="NCBI Taxonomy" id="589873"/>
    <lineage>
        <taxon>Bacteria</taxon>
        <taxon>Pseudomonadati</taxon>
        <taxon>Pseudomonadota</taxon>
        <taxon>Gammaproteobacteria</taxon>
        <taxon>Alteromonadales</taxon>
        <taxon>Alteromonadaceae</taxon>
        <taxon>Alteromonas/Salinimonas group</taxon>
        <taxon>Alteromonas</taxon>
    </lineage>
</organism>